<feature type="domain" description="JAB" evidence="6">
    <location>
        <begin position="29"/>
        <end position="123"/>
    </location>
</feature>
<organism evidence="7 8">
    <name type="scientific">Echinicola rosea</name>
    <dbReference type="NCBI Taxonomy" id="1807691"/>
    <lineage>
        <taxon>Bacteria</taxon>
        <taxon>Pseudomonadati</taxon>
        <taxon>Bacteroidota</taxon>
        <taxon>Cytophagia</taxon>
        <taxon>Cytophagales</taxon>
        <taxon>Cyclobacteriaceae</taxon>
        <taxon>Echinicola</taxon>
    </lineage>
</organism>
<protein>
    <submittedName>
        <fullName evidence="7">Peptidase</fullName>
    </submittedName>
</protein>
<keyword evidence="8" id="KW-1185">Reference proteome</keyword>
<dbReference type="EMBL" id="BMIU01000036">
    <property type="protein sequence ID" value="GGF50896.1"/>
    <property type="molecule type" value="Genomic_DNA"/>
</dbReference>
<dbReference type="InterPro" id="IPR028090">
    <property type="entry name" value="JAB_dom_prok"/>
</dbReference>
<evidence type="ECO:0000313" key="8">
    <source>
        <dbReference type="Proteomes" id="UP000647339"/>
    </source>
</evidence>
<evidence type="ECO:0000259" key="6">
    <source>
        <dbReference type="Pfam" id="PF14464"/>
    </source>
</evidence>
<evidence type="ECO:0000313" key="7">
    <source>
        <dbReference type="EMBL" id="GGF50896.1"/>
    </source>
</evidence>
<gene>
    <name evidence="7" type="ORF">GCM10011339_44290</name>
</gene>
<proteinExistence type="predicted"/>
<keyword evidence="3" id="KW-0378">Hydrolase</keyword>
<sequence>MVEVVLNKFRIVLLDSVIDVLRKYKQVNSKSHESGGILLGQVKGNSIYIMRASIPTNWDKSSRNSFNRCKDIAQVIINYEFANSNQKTIYLGEWHTHPEKSPTPSSVDKKMILDQFKDNELNEPFLILVIQGIKGIHISITNEEGTNGITLTDVVY</sequence>
<evidence type="ECO:0000256" key="3">
    <source>
        <dbReference type="ARBA" id="ARBA00022801"/>
    </source>
</evidence>
<evidence type="ECO:0000256" key="4">
    <source>
        <dbReference type="ARBA" id="ARBA00022833"/>
    </source>
</evidence>
<dbReference type="Gene3D" id="3.40.140.10">
    <property type="entry name" value="Cytidine Deaminase, domain 2"/>
    <property type="match status" value="1"/>
</dbReference>
<dbReference type="Pfam" id="PF14464">
    <property type="entry name" value="Prok-JAB"/>
    <property type="match status" value="1"/>
</dbReference>
<reference evidence="8" key="1">
    <citation type="journal article" date="2019" name="Int. J. Syst. Evol. Microbiol.">
        <title>The Global Catalogue of Microorganisms (GCM) 10K type strain sequencing project: providing services to taxonomists for standard genome sequencing and annotation.</title>
        <authorList>
            <consortium name="The Broad Institute Genomics Platform"/>
            <consortium name="The Broad Institute Genome Sequencing Center for Infectious Disease"/>
            <person name="Wu L."/>
            <person name="Ma J."/>
        </authorList>
    </citation>
    <scope>NUCLEOTIDE SEQUENCE [LARGE SCALE GENOMIC DNA]</scope>
    <source>
        <strain evidence="8">CGMCC 1.15407</strain>
    </source>
</reference>
<keyword evidence="5" id="KW-0482">Metalloprotease</keyword>
<keyword evidence="4" id="KW-0862">Zinc</keyword>
<dbReference type="Proteomes" id="UP000647339">
    <property type="component" value="Unassembled WGS sequence"/>
</dbReference>
<comment type="caution">
    <text evidence="7">The sequence shown here is derived from an EMBL/GenBank/DDBJ whole genome shotgun (WGS) entry which is preliminary data.</text>
</comment>
<keyword evidence="2" id="KW-0479">Metal-binding</keyword>
<accession>A0ABQ1VDC9</accession>
<dbReference type="RefSeq" id="WP_137401337.1">
    <property type="nucleotide sequence ID" value="NZ_BMIU01000036.1"/>
</dbReference>
<keyword evidence="1" id="KW-0645">Protease</keyword>
<dbReference type="SUPFAM" id="SSF102712">
    <property type="entry name" value="JAB1/MPN domain"/>
    <property type="match status" value="1"/>
</dbReference>
<name>A0ABQ1VDC9_9BACT</name>
<evidence type="ECO:0000256" key="5">
    <source>
        <dbReference type="ARBA" id="ARBA00023049"/>
    </source>
</evidence>
<evidence type="ECO:0000256" key="1">
    <source>
        <dbReference type="ARBA" id="ARBA00022670"/>
    </source>
</evidence>
<evidence type="ECO:0000256" key="2">
    <source>
        <dbReference type="ARBA" id="ARBA00022723"/>
    </source>
</evidence>